<comment type="caution">
    <text evidence="1">The sequence shown here is derived from an EMBL/GenBank/DDBJ whole genome shotgun (WGS) entry which is preliminary data.</text>
</comment>
<proteinExistence type="predicted"/>
<keyword evidence="2" id="KW-1185">Reference proteome</keyword>
<dbReference type="Proteomes" id="UP000431901">
    <property type="component" value="Unassembled WGS sequence"/>
</dbReference>
<protein>
    <submittedName>
        <fullName evidence="1">Uncharacterized protein</fullName>
    </submittedName>
</protein>
<evidence type="ECO:0000313" key="1">
    <source>
        <dbReference type="EMBL" id="MXQ64945.1"/>
    </source>
</evidence>
<accession>A0A6I4W9J6</accession>
<reference evidence="1 2" key="1">
    <citation type="submission" date="2019-12" db="EMBL/GenBank/DDBJ databases">
        <title>Nocardia macrotermitis sp. nov. and Nocardia aurantia sp. nov., isolated from the gut of the fungus growing-termite Macrotermes natalensis.</title>
        <authorList>
            <person name="Christine B."/>
            <person name="Rene B."/>
        </authorList>
    </citation>
    <scope>NUCLEOTIDE SEQUENCE [LARGE SCALE GENOMIC DNA]</scope>
    <source>
        <strain evidence="1 2">DSM 102126</strain>
    </source>
</reference>
<dbReference type="OrthoDB" id="3428863at2"/>
<dbReference type="EMBL" id="WUTW01000002">
    <property type="protein sequence ID" value="MXQ64945.1"/>
    <property type="molecule type" value="Genomic_DNA"/>
</dbReference>
<dbReference type="RefSeq" id="WP_161103101.1">
    <property type="nucleotide sequence ID" value="NZ_JBHLYI010000001.1"/>
</dbReference>
<gene>
    <name evidence="1" type="ORF">GQ466_12940</name>
</gene>
<organism evidence="1 2">
    <name type="scientific">Actinomadura rayongensis</name>
    <dbReference type="NCBI Taxonomy" id="1429076"/>
    <lineage>
        <taxon>Bacteria</taxon>
        <taxon>Bacillati</taxon>
        <taxon>Actinomycetota</taxon>
        <taxon>Actinomycetes</taxon>
        <taxon>Streptosporangiales</taxon>
        <taxon>Thermomonosporaceae</taxon>
        <taxon>Actinomadura</taxon>
    </lineage>
</organism>
<evidence type="ECO:0000313" key="2">
    <source>
        <dbReference type="Proteomes" id="UP000431901"/>
    </source>
</evidence>
<dbReference type="AlphaFoldDB" id="A0A6I4W9J6"/>
<name>A0A6I4W9J6_9ACTN</name>
<sequence length="164" mass="17222">MFPRRRTIESDSPPARCAELAFLGAHGGAGTSTLAALLPPSWDLGSIGGLLPGEDPVARACGRRLVIVSRNTVAAAWHATRAVTAADPDPRAPTRQVAALVVVADGAGPEPRDATARFSLLAGRVRRTVRVPFVPALRSVDDPGRVDLPVRARAALDLLLDLSR</sequence>